<reference evidence="1 2" key="1">
    <citation type="submission" date="2015-01" db="EMBL/GenBank/DDBJ databases">
        <title>Genome of allotetraploid Gossypium barbadense reveals genomic plasticity and fiber elongation in cotton evolution.</title>
        <authorList>
            <person name="Chen X."/>
            <person name="Liu X."/>
            <person name="Zhao B."/>
            <person name="Zheng H."/>
            <person name="Hu Y."/>
            <person name="Lu G."/>
            <person name="Yang C."/>
            <person name="Chen J."/>
            <person name="Shan C."/>
            <person name="Zhang L."/>
            <person name="Zhou Y."/>
            <person name="Wang L."/>
            <person name="Guo W."/>
            <person name="Bai Y."/>
            <person name="Ruan J."/>
            <person name="Shangguan X."/>
            <person name="Mao Y."/>
            <person name="Jiang J."/>
            <person name="Zhu Y."/>
            <person name="Lei J."/>
            <person name="Kang H."/>
            <person name="Chen S."/>
            <person name="He X."/>
            <person name="Wang R."/>
            <person name="Wang Y."/>
            <person name="Chen J."/>
            <person name="Wang L."/>
            <person name="Yu S."/>
            <person name="Wang B."/>
            <person name="Wei J."/>
            <person name="Song S."/>
            <person name="Lu X."/>
            <person name="Gao Z."/>
            <person name="Gu W."/>
            <person name="Deng X."/>
            <person name="Ma D."/>
            <person name="Wang S."/>
            <person name="Liang W."/>
            <person name="Fang L."/>
            <person name="Cai C."/>
            <person name="Zhu X."/>
            <person name="Zhou B."/>
            <person name="Zhang Y."/>
            <person name="Chen Z."/>
            <person name="Xu S."/>
            <person name="Zhu R."/>
            <person name="Wang S."/>
            <person name="Zhang T."/>
            <person name="Zhao G."/>
        </authorList>
    </citation>
    <scope>NUCLEOTIDE SEQUENCE [LARGE SCALE GENOMIC DNA]</scope>
    <source>
        <strain evidence="2">cv. Xinhai21</strain>
        <tissue evidence="1">Leaf</tissue>
    </source>
</reference>
<dbReference type="Proteomes" id="UP000239757">
    <property type="component" value="Unassembled WGS sequence"/>
</dbReference>
<protein>
    <submittedName>
        <fullName evidence="1">Uncharacterized protein</fullName>
    </submittedName>
</protein>
<accession>A0A2P5W5T2</accession>
<dbReference type="EMBL" id="KZ668974">
    <property type="protein sequence ID" value="PPR86470.1"/>
    <property type="molecule type" value="Genomic_DNA"/>
</dbReference>
<dbReference type="AlphaFoldDB" id="A0A2P5W5T2"/>
<sequence>MLTVCAEARRRNKFIENTANDQTPKMRRREISMRSKGKEVLEGCSRDVMWIDFQMRINNNREEEEFEDDKENSIAILEGKKRKRLAILEDTQTSSMVGAIANYKISQKFLKTTPAPTLFLIETKVNERKMERIRKKCGFDSGIYISAEGSRRGLSLIWKQGISINLISFSKSRINVEVGDVNGMAE</sequence>
<name>A0A2P5W5T2_GOSBA</name>
<dbReference type="OrthoDB" id="1001815at2759"/>
<evidence type="ECO:0000313" key="2">
    <source>
        <dbReference type="Proteomes" id="UP000239757"/>
    </source>
</evidence>
<organism evidence="1 2">
    <name type="scientific">Gossypium barbadense</name>
    <name type="common">Sea Island cotton</name>
    <name type="synonym">Hibiscus barbadensis</name>
    <dbReference type="NCBI Taxonomy" id="3634"/>
    <lineage>
        <taxon>Eukaryota</taxon>
        <taxon>Viridiplantae</taxon>
        <taxon>Streptophyta</taxon>
        <taxon>Embryophyta</taxon>
        <taxon>Tracheophyta</taxon>
        <taxon>Spermatophyta</taxon>
        <taxon>Magnoliopsida</taxon>
        <taxon>eudicotyledons</taxon>
        <taxon>Gunneridae</taxon>
        <taxon>Pentapetalae</taxon>
        <taxon>rosids</taxon>
        <taxon>malvids</taxon>
        <taxon>Malvales</taxon>
        <taxon>Malvaceae</taxon>
        <taxon>Malvoideae</taxon>
        <taxon>Gossypium</taxon>
    </lineage>
</organism>
<gene>
    <name evidence="1" type="ORF">GOBAR_AA34221</name>
</gene>
<evidence type="ECO:0000313" key="1">
    <source>
        <dbReference type="EMBL" id="PPR86470.1"/>
    </source>
</evidence>
<proteinExistence type="predicted"/>